<organism evidence="1 2">
    <name type="scientific">Danio rerio</name>
    <name type="common">Zebrafish</name>
    <name type="synonym">Brachydanio rerio</name>
    <dbReference type="NCBI Taxonomy" id="7955"/>
    <lineage>
        <taxon>Eukaryota</taxon>
        <taxon>Metazoa</taxon>
        <taxon>Chordata</taxon>
        <taxon>Craniata</taxon>
        <taxon>Vertebrata</taxon>
        <taxon>Euteleostomi</taxon>
        <taxon>Actinopterygii</taxon>
        <taxon>Neopterygii</taxon>
        <taxon>Teleostei</taxon>
        <taxon>Ostariophysi</taxon>
        <taxon>Cypriniformes</taxon>
        <taxon>Danionidae</taxon>
        <taxon>Danioninae</taxon>
        <taxon>Danio</taxon>
    </lineage>
</organism>
<sequence>MLQVMRFAVEEINNSTTLLPDVSLGYEIFDHCSDTKNFPSVLSFISKNGSIKPKVKLNNYEPEVIALTGPYGSTTTITIAPLITMDLIPLVNYGASSYSLSNKLMYPSFVRTVPSNKDLIHMIIQIIQWFGWNWVAFLGDQDDYSEDGLRLFNTFISNSGICLAYQEALSQKTNYSLTFEMIDMLNVNVIVVFAEQQYASNIIKAAIANDVRDKVWIASETWSMNQQLPREPGIEKIGTVIGITERFLSLPGFNEFIYKERRSVDDAGHNHGMGEVKSQTCNQDCDCCTLLTAEEIITENPTFTFGIYSAIYTIAHALHKVLQCDVNVCDKNTTAKPYMLLEQIKKLDFPLNGRQVKYDANGDPTISFAIILWHTETDPPHFDKVGMFDTYPEVTFTINNTLLPWHNNVPFSNCSAECKEGFAREHDRFHTCCFLCKKCPRNSYVDYTRDPYTCFPCAESEWSDEGSIACKNRSVAYLQLTEASSITVLFSATCLMTVLIAIFVLFACNYNTPVVRSAGGSMCFLMLACLIMSTLSVFFFFGEPTFEHCILRNVIFAYFFSVFLSCMAVRSFQIVCIFKMAAKFPSMHSLWVKHNGQWLFVGFFSIINIVSCMLYMTVSPPKPFRDSVTFKDQLILSCEIGNTVTISMVMFIAWFLGFLCLVFSYMGRDLPKNYNEAKSITFSLILYYLSWIVYFTTYLMLKSKYIQLVNAMTELSSIYGILFSYFIPKSYIIIFQPHKNTPAYFQTSIQSYTQTISRT</sequence>
<protein>
    <submittedName>
        <fullName evidence="2">Taste receptor type 1 member 2.2 isoform X1</fullName>
    </submittedName>
</protein>
<evidence type="ECO:0000313" key="1">
    <source>
        <dbReference type="Proteomes" id="UP000000437"/>
    </source>
</evidence>
<keyword evidence="2" id="KW-0675">Receptor</keyword>
<dbReference type="Proteomes" id="UP000000437">
    <property type="component" value="Chromosome 8"/>
</dbReference>
<accession>A0AC58G857</accession>
<name>A0AC58G857_DANRE</name>
<keyword evidence="1" id="KW-1185">Reference proteome</keyword>
<evidence type="ECO:0000313" key="2">
    <source>
        <dbReference type="RefSeq" id="XP_073765920.1"/>
    </source>
</evidence>
<reference evidence="2" key="1">
    <citation type="submission" date="2025-08" db="UniProtKB">
        <authorList>
            <consortium name="RefSeq"/>
        </authorList>
    </citation>
    <scope>IDENTIFICATION</scope>
    <source>
        <strain evidence="2">Tuebingen</strain>
        <tissue evidence="2">Fibroblasts and whole tissue</tissue>
    </source>
</reference>
<dbReference type="RefSeq" id="XP_073765920.1">
    <property type="nucleotide sequence ID" value="XM_073909819.1"/>
</dbReference>
<proteinExistence type="predicted"/>
<gene>
    <name evidence="2" type="primary">tas1r2.2</name>
    <name evidence="2" type="synonym">tas1r2b</name>
</gene>